<proteinExistence type="predicted"/>
<feature type="compositionally biased region" description="Basic and acidic residues" evidence="1">
    <location>
        <begin position="14"/>
        <end position="29"/>
    </location>
</feature>
<dbReference type="EMBL" id="JAJJMA010156034">
    <property type="protein sequence ID" value="MCL7035375.1"/>
    <property type="molecule type" value="Genomic_DNA"/>
</dbReference>
<name>A0AA41V5E4_PAPNU</name>
<reference evidence="2" key="1">
    <citation type="submission" date="2022-03" db="EMBL/GenBank/DDBJ databases">
        <title>A functionally conserved STORR gene fusion in Papaver species that diverged 16.8 million years ago.</title>
        <authorList>
            <person name="Catania T."/>
        </authorList>
    </citation>
    <scope>NUCLEOTIDE SEQUENCE</scope>
    <source>
        <strain evidence="2">S-191538</strain>
    </source>
</reference>
<comment type="caution">
    <text evidence="2">The sequence shown here is derived from an EMBL/GenBank/DDBJ whole genome shotgun (WGS) entry which is preliminary data.</text>
</comment>
<feature type="region of interest" description="Disordered" evidence="1">
    <location>
        <begin position="1"/>
        <end position="87"/>
    </location>
</feature>
<gene>
    <name evidence="2" type="ORF">MKW94_017269</name>
</gene>
<dbReference type="AlphaFoldDB" id="A0AA41V5E4"/>
<keyword evidence="3" id="KW-1185">Reference proteome</keyword>
<evidence type="ECO:0000313" key="2">
    <source>
        <dbReference type="EMBL" id="MCL7035375.1"/>
    </source>
</evidence>
<feature type="compositionally biased region" description="Basic and acidic residues" evidence="1">
    <location>
        <begin position="75"/>
        <end position="87"/>
    </location>
</feature>
<protein>
    <submittedName>
        <fullName evidence="2">Uncharacterized protein</fullName>
    </submittedName>
</protein>
<organism evidence="2 3">
    <name type="scientific">Papaver nudicaule</name>
    <name type="common">Iceland poppy</name>
    <dbReference type="NCBI Taxonomy" id="74823"/>
    <lineage>
        <taxon>Eukaryota</taxon>
        <taxon>Viridiplantae</taxon>
        <taxon>Streptophyta</taxon>
        <taxon>Embryophyta</taxon>
        <taxon>Tracheophyta</taxon>
        <taxon>Spermatophyta</taxon>
        <taxon>Magnoliopsida</taxon>
        <taxon>Ranunculales</taxon>
        <taxon>Papaveraceae</taxon>
        <taxon>Papaveroideae</taxon>
        <taxon>Papaver</taxon>
    </lineage>
</organism>
<sequence length="87" mass="9832">MAPKKAMLPVTESASKDARTARLERRNNPETKVAPVLEKEVKEPRRKKLKTEPAPAKEAKKVKKPAPKEAEEDPKEQNKGRTVIIEH</sequence>
<evidence type="ECO:0000256" key="1">
    <source>
        <dbReference type="SAM" id="MobiDB-lite"/>
    </source>
</evidence>
<accession>A0AA41V5E4</accession>
<evidence type="ECO:0000313" key="3">
    <source>
        <dbReference type="Proteomes" id="UP001177140"/>
    </source>
</evidence>
<dbReference type="Proteomes" id="UP001177140">
    <property type="component" value="Unassembled WGS sequence"/>
</dbReference>
<feature type="non-terminal residue" evidence="2">
    <location>
        <position position="87"/>
    </location>
</feature>